<dbReference type="Gene3D" id="3.30.70.850">
    <property type="entry name" value="Peptidase S8, pro-domain"/>
    <property type="match status" value="1"/>
</dbReference>
<keyword evidence="4" id="KW-0378">Hydrolase</keyword>
<evidence type="ECO:0000256" key="3">
    <source>
        <dbReference type="ARBA" id="ARBA00022729"/>
    </source>
</evidence>
<keyword evidence="11" id="KW-1185">Reference proteome</keyword>
<dbReference type="EMBL" id="CAJHNH020003193">
    <property type="protein sequence ID" value="CAG5128733.1"/>
    <property type="molecule type" value="Genomic_DNA"/>
</dbReference>
<proteinExistence type="predicted"/>
<keyword evidence="5" id="KW-0720">Serine protease</keyword>
<dbReference type="GO" id="GO:0005802">
    <property type="term" value="C:trans-Golgi network"/>
    <property type="evidence" value="ECO:0007669"/>
    <property type="project" value="TreeGrafter"/>
</dbReference>
<accession>A0A8S3ZH20</accession>
<keyword evidence="7" id="KW-0325">Glycoprotein</keyword>
<evidence type="ECO:0000256" key="8">
    <source>
        <dbReference type="SAM" id="SignalP"/>
    </source>
</evidence>
<keyword evidence="2" id="KW-0165">Cleavage on pair of basic residues</keyword>
<keyword evidence="3 8" id="KW-0732">Signal</keyword>
<feature type="domain" description="Peptidase S8 pro-domain" evidence="9">
    <location>
        <begin position="31"/>
        <end position="104"/>
    </location>
</feature>
<evidence type="ECO:0000256" key="1">
    <source>
        <dbReference type="ARBA" id="ARBA00022670"/>
    </source>
</evidence>
<evidence type="ECO:0000256" key="5">
    <source>
        <dbReference type="ARBA" id="ARBA00022825"/>
    </source>
</evidence>
<sequence>MHGSIHVVQVFVLGYFLVVDAVDNHFFTDLWAVHIQGGEEIARTVASRNDFVYMGQIMPDYYHFQHRKVAKRSVFASNHYHKSLAEDSEVLWVEQQVAKSRKKRSIHFNDPKWPIMWYL</sequence>
<evidence type="ECO:0000259" key="9">
    <source>
        <dbReference type="Pfam" id="PF16470"/>
    </source>
</evidence>
<dbReference type="FunFam" id="3.30.70.850:FF:000001">
    <property type="entry name" value="Proprotein convertase subtilisin/kexin type 5"/>
    <property type="match status" value="1"/>
</dbReference>
<dbReference type="GO" id="GO:0004252">
    <property type="term" value="F:serine-type endopeptidase activity"/>
    <property type="evidence" value="ECO:0007669"/>
    <property type="project" value="TreeGrafter"/>
</dbReference>
<keyword evidence="6" id="KW-0865">Zymogen</keyword>
<evidence type="ECO:0000256" key="7">
    <source>
        <dbReference type="ARBA" id="ARBA00023180"/>
    </source>
</evidence>
<feature type="non-terminal residue" evidence="10">
    <location>
        <position position="119"/>
    </location>
</feature>
<evidence type="ECO:0000313" key="10">
    <source>
        <dbReference type="EMBL" id="CAG5128733.1"/>
    </source>
</evidence>
<feature type="signal peptide" evidence="8">
    <location>
        <begin position="1"/>
        <end position="21"/>
    </location>
</feature>
<evidence type="ECO:0000256" key="4">
    <source>
        <dbReference type="ARBA" id="ARBA00022801"/>
    </source>
</evidence>
<dbReference type="InterPro" id="IPR038466">
    <property type="entry name" value="S8_pro-domain_sf"/>
</dbReference>
<feature type="chain" id="PRO_5035936119" description="Peptidase S8 pro-domain domain-containing protein" evidence="8">
    <location>
        <begin position="22"/>
        <end position="119"/>
    </location>
</feature>
<dbReference type="Proteomes" id="UP000678393">
    <property type="component" value="Unassembled WGS sequence"/>
</dbReference>
<dbReference type="OrthoDB" id="6255718at2759"/>
<reference evidence="10" key="1">
    <citation type="submission" date="2021-04" db="EMBL/GenBank/DDBJ databases">
        <authorList>
            <consortium name="Molecular Ecology Group"/>
        </authorList>
    </citation>
    <scope>NUCLEOTIDE SEQUENCE</scope>
</reference>
<dbReference type="Pfam" id="PF16470">
    <property type="entry name" value="S8_pro-domain"/>
    <property type="match status" value="1"/>
</dbReference>
<name>A0A8S3ZH20_9EUPU</name>
<dbReference type="InterPro" id="IPR032815">
    <property type="entry name" value="S8_pro-domain"/>
</dbReference>
<dbReference type="PANTHER" id="PTHR42884">
    <property type="entry name" value="PROPROTEIN CONVERTASE SUBTILISIN/KEXIN-RELATED"/>
    <property type="match status" value="1"/>
</dbReference>
<dbReference type="AlphaFoldDB" id="A0A8S3ZH20"/>
<protein>
    <recommendedName>
        <fullName evidence="9">Peptidase S8 pro-domain domain-containing protein</fullName>
    </recommendedName>
</protein>
<comment type="caution">
    <text evidence="10">The sequence shown here is derived from an EMBL/GenBank/DDBJ whole genome shotgun (WGS) entry which is preliminary data.</text>
</comment>
<gene>
    <name evidence="10" type="ORF">CUNI_LOCUS14291</name>
</gene>
<organism evidence="10 11">
    <name type="scientific">Candidula unifasciata</name>
    <dbReference type="NCBI Taxonomy" id="100452"/>
    <lineage>
        <taxon>Eukaryota</taxon>
        <taxon>Metazoa</taxon>
        <taxon>Spiralia</taxon>
        <taxon>Lophotrochozoa</taxon>
        <taxon>Mollusca</taxon>
        <taxon>Gastropoda</taxon>
        <taxon>Heterobranchia</taxon>
        <taxon>Euthyneura</taxon>
        <taxon>Panpulmonata</taxon>
        <taxon>Eupulmonata</taxon>
        <taxon>Stylommatophora</taxon>
        <taxon>Helicina</taxon>
        <taxon>Helicoidea</taxon>
        <taxon>Geomitridae</taxon>
        <taxon>Candidula</taxon>
    </lineage>
</organism>
<dbReference type="PANTHER" id="PTHR42884:SF3">
    <property type="entry name" value="FURIN-LIKE PROTEASE 1, ISOFORMS 1_1-X_2"/>
    <property type="match status" value="1"/>
</dbReference>
<dbReference type="GO" id="GO:0016486">
    <property type="term" value="P:peptide hormone processing"/>
    <property type="evidence" value="ECO:0007669"/>
    <property type="project" value="TreeGrafter"/>
</dbReference>
<evidence type="ECO:0000256" key="6">
    <source>
        <dbReference type="ARBA" id="ARBA00023145"/>
    </source>
</evidence>
<dbReference type="GO" id="GO:0000139">
    <property type="term" value="C:Golgi membrane"/>
    <property type="evidence" value="ECO:0007669"/>
    <property type="project" value="TreeGrafter"/>
</dbReference>
<dbReference type="SUPFAM" id="SSF54897">
    <property type="entry name" value="Protease propeptides/inhibitors"/>
    <property type="match status" value="1"/>
</dbReference>
<evidence type="ECO:0000313" key="11">
    <source>
        <dbReference type="Proteomes" id="UP000678393"/>
    </source>
</evidence>
<evidence type="ECO:0000256" key="2">
    <source>
        <dbReference type="ARBA" id="ARBA00022685"/>
    </source>
</evidence>
<keyword evidence="1" id="KW-0645">Protease</keyword>